<dbReference type="PANTHER" id="PTHR15952">
    <property type="entry name" value="EXPORTIN-T/LOS1"/>
    <property type="match status" value="1"/>
</dbReference>
<evidence type="ECO:0000256" key="11">
    <source>
        <dbReference type="RuleBase" id="RU366037"/>
    </source>
</evidence>
<evidence type="ECO:0000256" key="10">
    <source>
        <dbReference type="ARBA" id="ARBA00025147"/>
    </source>
</evidence>
<evidence type="ECO:0000313" key="15">
    <source>
        <dbReference type="Proteomes" id="UP000504638"/>
    </source>
</evidence>
<accession>A0A6G1GCI8</accession>
<feature type="domain" description="Exportin-T C-terminal" evidence="13">
    <location>
        <begin position="346"/>
        <end position="1026"/>
    </location>
</feature>
<dbReference type="InterPro" id="IPR045546">
    <property type="entry name" value="Exportin-T_C"/>
</dbReference>
<evidence type="ECO:0000256" key="2">
    <source>
        <dbReference type="ARBA" id="ARBA00009466"/>
    </source>
</evidence>
<keyword evidence="4 11" id="KW-0813">Transport</keyword>
<protein>
    <recommendedName>
        <fullName evidence="3 11">Exportin-T</fullName>
    </recommendedName>
    <alternativeName>
        <fullName evidence="11">Exportin(tRNA)</fullName>
    </alternativeName>
    <alternativeName>
        <fullName evidence="11">tRNA exportin</fullName>
    </alternativeName>
</protein>
<organism evidence="14">
    <name type="scientific">Eremomyces bilateralis CBS 781.70</name>
    <dbReference type="NCBI Taxonomy" id="1392243"/>
    <lineage>
        <taxon>Eukaryota</taxon>
        <taxon>Fungi</taxon>
        <taxon>Dikarya</taxon>
        <taxon>Ascomycota</taxon>
        <taxon>Pezizomycotina</taxon>
        <taxon>Dothideomycetes</taxon>
        <taxon>Dothideomycetes incertae sedis</taxon>
        <taxon>Eremomycetales</taxon>
        <taxon>Eremomycetaceae</taxon>
        <taxon>Eremomyces</taxon>
    </lineage>
</organism>
<dbReference type="GO" id="GO:0071528">
    <property type="term" value="P:tRNA re-export from nucleus"/>
    <property type="evidence" value="ECO:0007669"/>
    <property type="project" value="UniProtKB-UniRule"/>
</dbReference>
<keyword evidence="7" id="KW-0819">tRNA processing</keyword>
<dbReference type="Pfam" id="PF19282">
    <property type="entry name" value="Exportin-T"/>
    <property type="match status" value="1"/>
</dbReference>
<dbReference type="AlphaFoldDB" id="A0A6G1GCI8"/>
<gene>
    <name evidence="14 16" type="ORF">P152DRAFT_455428</name>
</gene>
<keyword evidence="15" id="KW-1185">Reference proteome</keyword>
<dbReference type="OrthoDB" id="26399at2759"/>
<dbReference type="GO" id="GO:0008033">
    <property type="term" value="P:tRNA processing"/>
    <property type="evidence" value="ECO:0007669"/>
    <property type="project" value="UniProtKB-KW"/>
</dbReference>
<dbReference type="Gene3D" id="1.25.10.10">
    <property type="entry name" value="Leucine-rich Repeat Variant"/>
    <property type="match status" value="1"/>
</dbReference>
<evidence type="ECO:0000256" key="1">
    <source>
        <dbReference type="ARBA" id="ARBA00004496"/>
    </source>
</evidence>
<evidence type="ECO:0000256" key="8">
    <source>
        <dbReference type="ARBA" id="ARBA00022884"/>
    </source>
</evidence>
<reference evidence="16" key="2">
    <citation type="submission" date="2020-04" db="EMBL/GenBank/DDBJ databases">
        <authorList>
            <consortium name="NCBI Genome Project"/>
        </authorList>
    </citation>
    <scope>NUCLEOTIDE SEQUENCE</scope>
    <source>
        <strain evidence="16">CBS 781.70</strain>
    </source>
</reference>
<evidence type="ECO:0000259" key="13">
    <source>
        <dbReference type="Pfam" id="PF19282"/>
    </source>
</evidence>
<dbReference type="EMBL" id="ML975151">
    <property type="protein sequence ID" value="KAF1815712.1"/>
    <property type="molecule type" value="Genomic_DNA"/>
</dbReference>
<feature type="domain" description="Exportin-1/Importin-beta-like" evidence="12">
    <location>
        <begin position="105"/>
        <end position="251"/>
    </location>
</feature>
<dbReference type="RefSeq" id="XP_033537343.1">
    <property type="nucleotide sequence ID" value="XM_033678783.1"/>
</dbReference>
<sequence length="1061" mass="118206">MDGQIENAVQIAWNPAADPNLKTQAINFLNQIRSDPSAGQYCLTLFVRSPKAEEIVRHFCLEVINNAIQSPQVDKQTLEYIRSELMQYTKRTYGGPPTADKVETPHIQNKLTQALTALFASLYPTSWTSCLADFRSLAEGEPPNIAESNPIGTIMYLRLLGSIHDEIADVLAPRSGEEQRRNNDLKDLIRERDAQAIATSWQDILSKWSRIDQTIVEMCIRTISRWVSWMDISLIVNQTLISALFDIAGQQVISRESDEGRAKLRDVAIEAFSETVAKKMKPAEKIQLMVYLNLSNVVDQLIASQPLSQLRFTSQYDTDLAEMVARLVNNVVFDIVKVLDTQCPPEVHQQADLLLSTFVPFLLRFFSDEFDEVCSTVIPSLTDLLTFFRKRKDTLPDQYQRMLPSILDAIIAKMKYDETASWGEEGEETDEAEFQDLRRRLFVLQQTVAAINEPLVMETIARIVTESFQKFQVHQSGIDWRELDLALQELFLVLEVVPSKGSGMFSKHKPGGAPTQSETQAIGLLSKMIELGIGTHGHPAVQLQYMEICNRYSQALEINPGLIPPILENFIRFLHSSHLKVRTRSWYLFLKLVKPLKTHIGSIVSNVIEAIADLLVIKAELPEASADEEMSSSEEDQSSDAKFEAQLNLFEAVGCMLSATTVEVDKKILYAQSVMNPIFGDMEKNLPAAKGGDETAVLQLHHDIMALGTLARGFSDWQPGSSVGNAPPSIISEAFVPAAEVTLVALEALAPKMAIRTAGRFTFSRLIGVLGSNILQQLPRWIQGLLSQSSTNDEMTPILRSLKQIVFAFKTEIYGILDTIVTPLLQRIFSGLGEPATGTDEEIQLAELRREFLDFISCILNNDLASVFVSQTNQPIFDTLITAICTYAGDASDMQSARMSLGVLSRFISVWGGPDVALPESFLQNLGLHKPNQPQINGQTSEPSPIFPGFDTFALQRFAPLAWAVPTSNGFTIKYPLGRGMAIEISKMQIKLLRKTGLLYVRQLEGELTAMQVSEATVTELIKELCRGMLEQTHADGKGPTTDRTSYETYFLRFMSGMGNA</sequence>
<dbReference type="InterPro" id="IPR016024">
    <property type="entry name" value="ARM-type_fold"/>
</dbReference>
<dbReference type="GO" id="GO:0000049">
    <property type="term" value="F:tRNA binding"/>
    <property type="evidence" value="ECO:0007669"/>
    <property type="project" value="UniProtKB-UniRule"/>
</dbReference>
<keyword evidence="9 11" id="KW-0539">Nucleus</keyword>
<dbReference type="InterPro" id="IPR011989">
    <property type="entry name" value="ARM-like"/>
</dbReference>
<evidence type="ECO:0000256" key="4">
    <source>
        <dbReference type="ARBA" id="ARBA00022448"/>
    </source>
</evidence>
<dbReference type="SUPFAM" id="SSF48371">
    <property type="entry name" value="ARM repeat"/>
    <property type="match status" value="1"/>
</dbReference>
<comment type="similarity">
    <text evidence="2 11">Belongs to the exportin family.</text>
</comment>
<dbReference type="GO" id="GO:0005643">
    <property type="term" value="C:nuclear pore"/>
    <property type="evidence" value="ECO:0007669"/>
    <property type="project" value="TreeGrafter"/>
</dbReference>
<evidence type="ECO:0000256" key="5">
    <source>
        <dbReference type="ARBA" id="ARBA00022490"/>
    </source>
</evidence>
<reference evidence="16" key="3">
    <citation type="submission" date="2025-04" db="UniProtKB">
        <authorList>
            <consortium name="RefSeq"/>
        </authorList>
    </citation>
    <scope>IDENTIFICATION</scope>
    <source>
        <strain evidence="16">CBS 781.70</strain>
    </source>
</reference>
<evidence type="ECO:0000313" key="14">
    <source>
        <dbReference type="EMBL" id="KAF1815712.1"/>
    </source>
</evidence>
<proteinExistence type="inferred from homology"/>
<evidence type="ECO:0000256" key="6">
    <source>
        <dbReference type="ARBA" id="ARBA00022555"/>
    </source>
</evidence>
<dbReference type="Pfam" id="PF08389">
    <property type="entry name" value="Xpo1"/>
    <property type="match status" value="1"/>
</dbReference>
<dbReference type="GO" id="GO:0031267">
    <property type="term" value="F:small GTPase binding"/>
    <property type="evidence" value="ECO:0007669"/>
    <property type="project" value="InterPro"/>
</dbReference>
<evidence type="ECO:0000256" key="9">
    <source>
        <dbReference type="ARBA" id="ARBA00023242"/>
    </source>
</evidence>
<dbReference type="PANTHER" id="PTHR15952:SF11">
    <property type="entry name" value="EXPORTIN-T"/>
    <property type="match status" value="1"/>
</dbReference>
<keyword evidence="8 11" id="KW-0694">RNA-binding</keyword>
<dbReference type="GO" id="GO:0016363">
    <property type="term" value="C:nuclear matrix"/>
    <property type="evidence" value="ECO:0007669"/>
    <property type="project" value="TreeGrafter"/>
</dbReference>
<comment type="function">
    <text evidence="10">tRNA nucleus export receptor which facilitates tRNA translocation across the nuclear pore complex. Involved in pre-tRNA splicing, probably by affecting the interaction of pre-tRNA with splicing endonuclease.</text>
</comment>
<keyword evidence="5 11" id="KW-0963">Cytoplasm</keyword>
<dbReference type="GeneID" id="54419353"/>
<dbReference type="InterPro" id="IPR013598">
    <property type="entry name" value="Exportin-1/Importin-b-like"/>
</dbReference>
<evidence type="ECO:0000256" key="7">
    <source>
        <dbReference type="ARBA" id="ARBA00022694"/>
    </source>
</evidence>
<dbReference type="InterPro" id="IPR040017">
    <property type="entry name" value="XPOT"/>
</dbReference>
<keyword evidence="6 11" id="KW-0820">tRNA-binding</keyword>
<evidence type="ECO:0000256" key="3">
    <source>
        <dbReference type="ARBA" id="ARBA00018928"/>
    </source>
</evidence>
<reference evidence="14 16" key="1">
    <citation type="submission" date="2020-01" db="EMBL/GenBank/DDBJ databases">
        <authorList>
            <consortium name="DOE Joint Genome Institute"/>
            <person name="Haridas S."/>
            <person name="Albert R."/>
            <person name="Binder M."/>
            <person name="Bloem J."/>
            <person name="Labutti K."/>
            <person name="Salamov A."/>
            <person name="Andreopoulos B."/>
            <person name="Baker S.E."/>
            <person name="Barry K."/>
            <person name="Bills G."/>
            <person name="Bluhm B.H."/>
            <person name="Cannon C."/>
            <person name="Castanera R."/>
            <person name="Culley D.E."/>
            <person name="Daum C."/>
            <person name="Ezra D."/>
            <person name="Gonzalez J.B."/>
            <person name="Henrissat B."/>
            <person name="Kuo A."/>
            <person name="Liang C."/>
            <person name="Lipzen A."/>
            <person name="Lutzoni F."/>
            <person name="Magnuson J."/>
            <person name="Mondo S."/>
            <person name="Nolan M."/>
            <person name="Ohm R."/>
            <person name="Pangilinan J."/>
            <person name="Park H.-J."/>
            <person name="Ramirez L."/>
            <person name="Alfaro M."/>
            <person name="Sun H."/>
            <person name="Tritt A."/>
            <person name="Yoshinaga Y."/>
            <person name="Zwiers L.-H."/>
            <person name="Turgeon B.G."/>
            <person name="Goodwin S.B."/>
            <person name="Spatafora J.W."/>
            <person name="Crous P.W."/>
            <person name="Grigoriev I.V."/>
        </authorList>
    </citation>
    <scope>NUCLEOTIDE SEQUENCE</scope>
    <source>
        <strain evidence="14 16">CBS 781.70</strain>
    </source>
</reference>
<evidence type="ECO:0000313" key="16">
    <source>
        <dbReference type="RefSeq" id="XP_033537343.1"/>
    </source>
</evidence>
<dbReference type="Proteomes" id="UP000504638">
    <property type="component" value="Unplaced"/>
</dbReference>
<dbReference type="GO" id="GO:0005737">
    <property type="term" value="C:cytoplasm"/>
    <property type="evidence" value="ECO:0007669"/>
    <property type="project" value="UniProtKB-SubCell"/>
</dbReference>
<comment type="subcellular location">
    <subcellularLocation>
        <location evidence="1 11">Cytoplasm</location>
    </subcellularLocation>
    <subcellularLocation>
        <location evidence="11">Nucleus</location>
    </subcellularLocation>
    <text evidence="11">Shuttles between the nucleus and the cytoplasm.</text>
</comment>
<name>A0A6G1GCI8_9PEZI</name>
<evidence type="ECO:0000259" key="12">
    <source>
        <dbReference type="Pfam" id="PF08389"/>
    </source>
</evidence>